<dbReference type="RefSeq" id="WP_022769901.1">
    <property type="nucleotide sequence ID" value="NC_022575.1"/>
</dbReference>
<gene>
    <name evidence="2" type="ORF">PRV_01925</name>
</gene>
<proteinExistence type="predicted"/>
<reference evidence="2 3" key="1">
    <citation type="journal article" date="2013" name="Genome Announc.">
        <title>Genome Sequence of Mycoplasma parvum (Formerly Eperythrozoon parvum), a Diminutive Hemoplasma of the Pig.</title>
        <authorList>
            <person name="do Nascimento N.C."/>
            <person name="Dos Santos A.P."/>
            <person name="Chu Y."/>
            <person name="Guimaraes A.M."/>
            <person name="Pagliaro A."/>
            <person name="Messick J.B."/>
        </authorList>
    </citation>
    <scope>NUCLEOTIDE SEQUENCE [LARGE SCALE GENOMIC DNA]</scope>
    <source>
        <strain evidence="2 3">Indiana</strain>
    </source>
</reference>
<evidence type="ECO:0000313" key="3">
    <source>
        <dbReference type="Proteomes" id="UP000017119"/>
    </source>
</evidence>
<dbReference type="HOGENOM" id="CLU_2509143_0_0_14"/>
<dbReference type="PATRIC" id="fig|1403316.3.peg.351"/>
<feature type="transmembrane region" description="Helical" evidence="1">
    <location>
        <begin position="18"/>
        <end position="36"/>
    </location>
</feature>
<dbReference type="EMBL" id="CP006771">
    <property type="protein sequence ID" value="AGX89123.1"/>
    <property type="molecule type" value="Genomic_DNA"/>
</dbReference>
<keyword evidence="1" id="KW-0472">Membrane</keyword>
<dbReference type="Proteomes" id="UP000017119">
    <property type="component" value="Chromosome"/>
</dbReference>
<keyword evidence="1" id="KW-1133">Transmembrane helix</keyword>
<evidence type="ECO:0000313" key="2">
    <source>
        <dbReference type="EMBL" id="AGX89123.1"/>
    </source>
</evidence>
<evidence type="ECO:0000256" key="1">
    <source>
        <dbReference type="SAM" id="Phobius"/>
    </source>
</evidence>
<organism evidence="2 3">
    <name type="scientific">Mycoplasma parvum str. Indiana</name>
    <dbReference type="NCBI Taxonomy" id="1403316"/>
    <lineage>
        <taxon>Bacteria</taxon>
        <taxon>Bacillati</taxon>
        <taxon>Mycoplasmatota</taxon>
        <taxon>Mollicutes</taxon>
        <taxon>Mycoplasmataceae</taxon>
        <taxon>Mycoplasma</taxon>
    </lineage>
</organism>
<dbReference type="KEGG" id="mpv:PRV_01925"/>
<accession>U5NFU9</accession>
<keyword evidence="1" id="KW-0812">Transmembrane</keyword>
<keyword evidence="3" id="KW-1185">Reference proteome</keyword>
<dbReference type="AlphaFoldDB" id="U5NFU9"/>
<protein>
    <submittedName>
        <fullName evidence="2">Uncharacterized protein</fullName>
    </submittedName>
</protein>
<sequence>MSWSDCWYTLKIFDTGDWFVIFLIVFSVISMTWVILEMIREKKKMSYKEFIEYLKDGSYIETGTKWTKDFIKKVKRGNWIKGWIR</sequence>
<dbReference type="STRING" id="1403316.PRV_01925"/>
<name>U5NFU9_9MOLU</name>